<dbReference type="RefSeq" id="WP_005917329.1">
    <property type="nucleotide sequence ID" value="NZ_ATKF01000020.1"/>
</dbReference>
<dbReference type="Pfam" id="PF23544">
    <property type="entry name" value="AtuA_ferredoxin"/>
    <property type="match status" value="1"/>
</dbReference>
<dbReference type="EMBL" id="CP013331">
    <property type="protein sequence ID" value="ALQ39308.1"/>
    <property type="molecule type" value="Genomic_DNA"/>
</dbReference>
<evidence type="ECO:0000259" key="1">
    <source>
        <dbReference type="Pfam" id="PF23544"/>
    </source>
</evidence>
<dbReference type="Proteomes" id="UP000063275">
    <property type="component" value="Chromosome"/>
</dbReference>
<dbReference type="AlphaFoldDB" id="A0A0S2ZKY8"/>
<organism evidence="2">
    <name type="scientific">Fusobacterium hwasookii ChDC F174</name>
    <dbReference type="NCBI Taxonomy" id="1307442"/>
    <lineage>
        <taxon>Bacteria</taxon>
        <taxon>Fusobacteriati</taxon>
        <taxon>Fusobacteriota</taxon>
        <taxon>Fusobacteriia</taxon>
        <taxon>Fusobacteriales</taxon>
        <taxon>Fusobacteriaceae</taxon>
        <taxon>Fusobacterium</taxon>
    </lineage>
</organism>
<feature type="domain" description="AtuA-like ferredoxin-fold" evidence="1">
    <location>
        <begin position="4"/>
        <end position="102"/>
    </location>
</feature>
<accession>A0A0S2ZKY8</accession>
<dbReference type="PANTHER" id="PTHR47708">
    <property type="match status" value="1"/>
</dbReference>
<reference evidence="2 3" key="1">
    <citation type="submission" date="2015-11" db="EMBL/GenBank/DDBJ databases">
        <authorList>
            <person name="Zhang Y."/>
            <person name="Guo Z."/>
        </authorList>
    </citation>
    <scope>NUCLEOTIDE SEQUENCE [LARGE SCALE GENOMIC DNA]</scope>
    <source>
        <strain evidence="2 3">ChDC F174</strain>
    </source>
</reference>
<proteinExistence type="predicted"/>
<sequence>MKKMYLKDIAHGRSGDKGNISNICIYARREEDYPFLKNFLTVDRVRDHFKNIVTGEITRYVVDSLNGMNFVMKEALGGGATLSLRLDSLGKSMASALMRIEIDSELYNKYRKEGEKYEEK</sequence>
<gene>
    <name evidence="2" type="ORF">RN87_01700</name>
</gene>
<dbReference type="KEGG" id="fhw:RN87_01700"/>
<evidence type="ECO:0000313" key="2">
    <source>
        <dbReference type="EMBL" id="ALQ39308.1"/>
    </source>
</evidence>
<dbReference type="OrthoDB" id="21390at2"/>
<dbReference type="InterPro" id="IPR056362">
    <property type="entry name" value="AtuA-like_ferredoxin_dom"/>
</dbReference>
<dbReference type="PANTHER" id="PTHR47708:SF2">
    <property type="entry name" value="SI:CH73-132F6.5"/>
    <property type="match status" value="1"/>
</dbReference>
<protein>
    <recommendedName>
        <fullName evidence="1">AtuA-like ferredoxin-fold domain-containing protein</fullName>
    </recommendedName>
</protein>
<evidence type="ECO:0000313" key="3">
    <source>
        <dbReference type="Proteomes" id="UP000063275"/>
    </source>
</evidence>
<name>A0A0S2ZKY8_9FUSO</name>